<evidence type="ECO:0000256" key="2">
    <source>
        <dbReference type="SAM" id="Phobius"/>
    </source>
</evidence>
<evidence type="ECO:0000313" key="3">
    <source>
        <dbReference type="EMBL" id="KAK7799698.1"/>
    </source>
</evidence>
<reference evidence="3 4" key="1">
    <citation type="journal article" date="2023" name="bioRxiv">
        <title>Conserved and derived expression patterns and positive selection on dental genes reveal complex evolutionary context of ever-growing rodent molars.</title>
        <authorList>
            <person name="Calamari Z.T."/>
            <person name="Song A."/>
            <person name="Cohen E."/>
            <person name="Akter M."/>
            <person name="Roy R.D."/>
            <person name="Hallikas O."/>
            <person name="Christensen M.M."/>
            <person name="Li P."/>
            <person name="Marangoni P."/>
            <person name="Jernvall J."/>
            <person name="Klein O.D."/>
        </authorList>
    </citation>
    <scope>NUCLEOTIDE SEQUENCE [LARGE SCALE GENOMIC DNA]</scope>
    <source>
        <strain evidence="3">V071</strain>
    </source>
</reference>
<organism evidence="3 4">
    <name type="scientific">Myodes glareolus</name>
    <name type="common">Bank vole</name>
    <name type="synonym">Clethrionomys glareolus</name>
    <dbReference type="NCBI Taxonomy" id="447135"/>
    <lineage>
        <taxon>Eukaryota</taxon>
        <taxon>Metazoa</taxon>
        <taxon>Chordata</taxon>
        <taxon>Craniata</taxon>
        <taxon>Vertebrata</taxon>
        <taxon>Euteleostomi</taxon>
        <taxon>Mammalia</taxon>
        <taxon>Eutheria</taxon>
        <taxon>Euarchontoglires</taxon>
        <taxon>Glires</taxon>
        <taxon>Rodentia</taxon>
        <taxon>Myomorpha</taxon>
        <taxon>Muroidea</taxon>
        <taxon>Cricetidae</taxon>
        <taxon>Arvicolinae</taxon>
        <taxon>Myodes</taxon>
    </lineage>
</organism>
<gene>
    <name evidence="3" type="ORF">U0070_019294</name>
</gene>
<feature type="region of interest" description="Disordered" evidence="1">
    <location>
        <begin position="196"/>
        <end position="215"/>
    </location>
</feature>
<proteinExistence type="predicted"/>
<feature type="non-terminal residue" evidence="3">
    <location>
        <position position="686"/>
    </location>
</feature>
<sequence length="686" mass="76132">IAIPIPVTLKPHFSANSSQDSASSLGECLHSLFLSLRHAVGTAVTQQLREKQEKQGFDVCEVWDSPTTRQKREKSGDLREVGQDLGKMCYKCKQYHLGLCYDVMRSCTLKHRQSCAAENFYILTKKGQSMYHYSRLSCMTNCEDINFLSYEKRIELICCKHSLFCCCGAYSSSSGALFPWELEVAHPTLHNFHNLKRDTSDDTTTKESPPPPISKWEKRKAGLEFTVSEAPAWKTAGIEAGSRKKTKHSAKTGFGYGPSDLMQGEWKAQNTGTALSAGLPWLACIMGHLTHCRILDLSHQLRVTGSPAWILGSWLSGSLYRASSSVTSSFVMTTCSGISSCSVMLMSSSCCMNCSSMYFGAMFTRDCLAEGVMPCCTTISARKMFSSCMRWQYTLMVLMPILGSSGKNTNIWSVGSSPARLCLELLKCLVQLILSHQVATIFFALLVMNITTRPAERTWGSVDPDFLTLHAKPKKYTFNFQLEIDTKNTCSYMITQGSTEDSEMLQWRAVAGSQGKTRHGYGGFSTELHCSWLIFYLTTVTVLPYPLLIVLLPGHHEVVLMTYVTCKVVLMMYVTSKYVLSTFEYGLNFVIKGTGANEIRTQFAGFRVQNVNHYTMGADTKISTHSEPEPITGATLPAGPQCLELGHSARGWMPPLLCQVLGNGDLERQLLAFSRSSSKGDSFMLP</sequence>
<feature type="transmembrane region" description="Helical" evidence="2">
    <location>
        <begin position="429"/>
        <end position="448"/>
    </location>
</feature>
<feature type="non-terminal residue" evidence="3">
    <location>
        <position position="1"/>
    </location>
</feature>
<dbReference type="EMBL" id="JBBHLL010000594">
    <property type="protein sequence ID" value="KAK7799698.1"/>
    <property type="molecule type" value="Genomic_DNA"/>
</dbReference>
<keyword evidence="2" id="KW-0812">Transmembrane</keyword>
<dbReference type="CDD" id="cd23578">
    <property type="entry name" value="TFP_LU_ECD_PATE2"/>
    <property type="match status" value="1"/>
</dbReference>
<comment type="caution">
    <text evidence="3">The sequence shown here is derived from an EMBL/GenBank/DDBJ whole genome shotgun (WGS) entry which is preliminary data.</text>
</comment>
<keyword evidence="2" id="KW-0472">Membrane</keyword>
<feature type="compositionally biased region" description="Basic and acidic residues" evidence="1">
    <location>
        <begin position="196"/>
        <end position="205"/>
    </location>
</feature>
<dbReference type="AlphaFoldDB" id="A0AAW0HAK7"/>
<dbReference type="PANTHER" id="PTHR47884">
    <property type="entry name" value="PROSTATE AND TESTIS EXPRESSED PROTEIN 2"/>
    <property type="match status" value="1"/>
</dbReference>
<protein>
    <submittedName>
        <fullName evidence="3">Uncharacterized protein</fullName>
    </submittedName>
</protein>
<evidence type="ECO:0000256" key="1">
    <source>
        <dbReference type="SAM" id="MobiDB-lite"/>
    </source>
</evidence>
<dbReference type="PANTHER" id="PTHR47884:SF1">
    <property type="entry name" value="PROSTATE AND TESTIS EXPRESSED PROTEIN 2"/>
    <property type="match status" value="1"/>
</dbReference>
<keyword evidence="2" id="KW-1133">Transmembrane helix</keyword>
<dbReference type="InterPro" id="IPR029691">
    <property type="entry name" value="PATE2"/>
</dbReference>
<accession>A0AAW0HAK7</accession>
<keyword evidence="4" id="KW-1185">Reference proteome</keyword>
<feature type="transmembrane region" description="Helical" evidence="2">
    <location>
        <begin position="533"/>
        <end position="552"/>
    </location>
</feature>
<dbReference type="Proteomes" id="UP001488838">
    <property type="component" value="Unassembled WGS sequence"/>
</dbReference>
<name>A0AAW0HAK7_MYOGA</name>
<evidence type="ECO:0000313" key="4">
    <source>
        <dbReference type="Proteomes" id="UP001488838"/>
    </source>
</evidence>
<dbReference type="InterPro" id="IPR059168">
    <property type="entry name" value="PATE2-like_ECD_3FTx"/>
</dbReference>
<dbReference type="GO" id="GO:0005615">
    <property type="term" value="C:extracellular space"/>
    <property type="evidence" value="ECO:0007669"/>
    <property type="project" value="TreeGrafter"/>
</dbReference>